<dbReference type="EMBL" id="JAKZFC010000002">
    <property type="protein sequence ID" value="MCH7321809.1"/>
    <property type="molecule type" value="Genomic_DNA"/>
</dbReference>
<sequence>MTEEQQQLLHQFILIDMAHRSLMSDKEQIEKYPDRFKTEKLQDVINKLLDAIHHDYYNLQRLLRLNKIQVGGWKRVDDEHSNYLYTMQGIEGVLKYNNKQLKNEVENMLTQKF</sequence>
<gene>
    <name evidence="1" type="ORF">LZ480_07865</name>
</gene>
<organism evidence="1 2">
    <name type="scientific">Solibacillus palustris</name>
    <dbReference type="NCBI Taxonomy" id="2908203"/>
    <lineage>
        <taxon>Bacteria</taxon>
        <taxon>Bacillati</taxon>
        <taxon>Bacillota</taxon>
        <taxon>Bacilli</taxon>
        <taxon>Bacillales</taxon>
        <taxon>Caryophanaceae</taxon>
        <taxon>Solibacillus</taxon>
    </lineage>
</organism>
<reference evidence="1 2" key="1">
    <citation type="submission" date="2022-03" db="EMBL/GenBank/DDBJ databases">
        <authorList>
            <person name="Jo J.-H."/>
            <person name="Im W.-T."/>
        </authorList>
    </citation>
    <scope>NUCLEOTIDE SEQUENCE [LARGE SCALE GENOMIC DNA]</scope>
    <source>
        <strain evidence="1 2">MA9</strain>
    </source>
</reference>
<dbReference type="Pfam" id="PF26325">
    <property type="entry name" value="YhjD"/>
    <property type="match status" value="1"/>
</dbReference>
<evidence type="ECO:0000313" key="2">
    <source>
        <dbReference type="Proteomes" id="UP001316087"/>
    </source>
</evidence>
<evidence type="ECO:0000313" key="1">
    <source>
        <dbReference type="EMBL" id="MCH7321809.1"/>
    </source>
</evidence>
<comment type="caution">
    <text evidence="1">The sequence shown here is derived from an EMBL/GenBank/DDBJ whole genome shotgun (WGS) entry which is preliminary data.</text>
</comment>
<name>A0ABS9UBV8_9BACL</name>
<dbReference type="RefSeq" id="WP_241368862.1">
    <property type="nucleotide sequence ID" value="NZ_JAKZFC010000002.1"/>
</dbReference>
<keyword evidence="2" id="KW-1185">Reference proteome</keyword>
<accession>A0ABS9UBV8</accession>
<proteinExistence type="predicted"/>
<dbReference type="Proteomes" id="UP001316087">
    <property type="component" value="Unassembled WGS sequence"/>
</dbReference>
<dbReference type="InterPro" id="IPR058600">
    <property type="entry name" value="YhjD-like"/>
</dbReference>
<protein>
    <submittedName>
        <fullName evidence="1">Uncharacterized protein</fullName>
    </submittedName>
</protein>